<dbReference type="Gene3D" id="3.20.20.80">
    <property type="entry name" value="Glycosidases"/>
    <property type="match status" value="1"/>
</dbReference>
<feature type="domain" description="Glycoside hydrolase family 5" evidence="5">
    <location>
        <begin position="41"/>
        <end position="139"/>
    </location>
</feature>
<reference evidence="8" key="1">
    <citation type="submission" date="2024-06" db="EMBL/GenBank/DDBJ databases">
        <authorList>
            <person name="Ryan C."/>
        </authorList>
    </citation>
    <scope>NUCLEOTIDE SEQUENCE [LARGE SCALE GENOMIC DNA]</scope>
</reference>
<dbReference type="SUPFAM" id="SSF51445">
    <property type="entry name" value="(Trans)glycosidases"/>
    <property type="match status" value="1"/>
</dbReference>
<dbReference type="Pfam" id="PF00150">
    <property type="entry name" value="Cellulase"/>
    <property type="match status" value="1"/>
</dbReference>
<reference evidence="7 8" key="2">
    <citation type="submission" date="2024-10" db="EMBL/GenBank/DDBJ databases">
        <authorList>
            <person name="Ryan C."/>
        </authorList>
    </citation>
    <scope>NUCLEOTIDE SEQUENCE [LARGE SCALE GENOMIC DNA]</scope>
</reference>
<dbReference type="InterPro" id="IPR001547">
    <property type="entry name" value="Glyco_hydro_5"/>
</dbReference>
<keyword evidence="2 4" id="KW-0378">Hydrolase</keyword>
<evidence type="ECO:0000313" key="8">
    <source>
        <dbReference type="Proteomes" id="UP001497457"/>
    </source>
</evidence>
<evidence type="ECO:0000259" key="5">
    <source>
        <dbReference type="Pfam" id="PF00150"/>
    </source>
</evidence>
<comment type="similarity">
    <text evidence="1 4">Belongs to the glycosyl hydrolase 5 (cellulase A) family.</text>
</comment>
<evidence type="ECO:0000256" key="1">
    <source>
        <dbReference type="ARBA" id="ARBA00005641"/>
    </source>
</evidence>
<sequence length="363" mass="40225">MGFNCVRLTWPTYLATNATLASLPFRWSLERLDMRESVAGVRVNNPALLDLPLIDVFREVVSALASNGIMVILDNQMTTPGWCCSRTDGNGFFGDKYFDPDEWLKGLSAMATMFNNTKNVVGMSLRNELRGPNQNVSLWYSVAAEMDLDWAIWALQGSYYIREGILAYDESYGLLTWDWCTARNPSFIKRINSLQSPFQGPGLPNSREPYNVIFHPQTGLCVLAKSSKSLELGPCHESNAWNYTSAYELVVKSTGQCLQAKYVGGNAKLGTDCSKPNSKWQLISNSRMHVSAELTKNGTRVCLDAGPDGAITTNQCKCLIIDPTCNPESQWFKVILSSRDTPDGSSILQLPSVGPWPPTSLSY</sequence>
<name>A0ABC9CE73_9POAL</name>
<dbReference type="PANTHER" id="PTHR31263:SF66">
    <property type="entry name" value="OS04G0481000 PROTEIN"/>
    <property type="match status" value="1"/>
</dbReference>
<dbReference type="Pfam" id="PF00652">
    <property type="entry name" value="Ricin_B_lectin"/>
    <property type="match status" value="1"/>
</dbReference>
<protein>
    <recommendedName>
        <fullName evidence="9">Mannan endo-1,4-beta-mannosidase</fullName>
    </recommendedName>
</protein>
<evidence type="ECO:0000313" key="7">
    <source>
        <dbReference type="EMBL" id="CAL5016331.1"/>
    </source>
</evidence>
<proteinExistence type="inferred from homology"/>
<dbReference type="Gene3D" id="2.80.10.50">
    <property type="match status" value="1"/>
</dbReference>
<dbReference type="EMBL" id="OZ075139">
    <property type="protein sequence ID" value="CAL5016331.1"/>
    <property type="molecule type" value="Genomic_DNA"/>
</dbReference>
<keyword evidence="3 4" id="KW-0326">Glycosidase</keyword>
<keyword evidence="8" id="KW-1185">Reference proteome</keyword>
<evidence type="ECO:0000256" key="3">
    <source>
        <dbReference type="ARBA" id="ARBA00023295"/>
    </source>
</evidence>
<feature type="domain" description="Ricin B lectin" evidence="6">
    <location>
        <begin position="213"/>
        <end position="316"/>
    </location>
</feature>
<evidence type="ECO:0000259" key="6">
    <source>
        <dbReference type="Pfam" id="PF00652"/>
    </source>
</evidence>
<organism evidence="7 8">
    <name type="scientific">Urochloa decumbens</name>
    <dbReference type="NCBI Taxonomy" id="240449"/>
    <lineage>
        <taxon>Eukaryota</taxon>
        <taxon>Viridiplantae</taxon>
        <taxon>Streptophyta</taxon>
        <taxon>Embryophyta</taxon>
        <taxon>Tracheophyta</taxon>
        <taxon>Spermatophyta</taxon>
        <taxon>Magnoliopsida</taxon>
        <taxon>Liliopsida</taxon>
        <taxon>Poales</taxon>
        <taxon>Poaceae</taxon>
        <taxon>PACMAD clade</taxon>
        <taxon>Panicoideae</taxon>
        <taxon>Panicodae</taxon>
        <taxon>Paniceae</taxon>
        <taxon>Melinidinae</taxon>
        <taxon>Urochloa</taxon>
    </lineage>
</organism>
<dbReference type="InterPro" id="IPR000772">
    <property type="entry name" value="Ricin_B_lectin"/>
</dbReference>
<accession>A0ABC9CE73</accession>
<dbReference type="Proteomes" id="UP001497457">
    <property type="component" value="Chromosome 29rd"/>
</dbReference>
<dbReference type="InterPro" id="IPR017853">
    <property type="entry name" value="GH"/>
</dbReference>
<dbReference type="GO" id="GO:0016798">
    <property type="term" value="F:hydrolase activity, acting on glycosyl bonds"/>
    <property type="evidence" value="ECO:0007669"/>
    <property type="project" value="UniProtKB-KW"/>
</dbReference>
<dbReference type="SUPFAM" id="SSF50370">
    <property type="entry name" value="Ricin B-like lectins"/>
    <property type="match status" value="1"/>
</dbReference>
<dbReference type="AlphaFoldDB" id="A0ABC9CE73"/>
<evidence type="ECO:0008006" key="9">
    <source>
        <dbReference type="Google" id="ProtNLM"/>
    </source>
</evidence>
<dbReference type="PANTHER" id="PTHR31263">
    <property type="entry name" value="CELLULASE FAMILY PROTEIN (AFU_ORTHOLOGUE AFUA_5G14560)"/>
    <property type="match status" value="1"/>
</dbReference>
<gene>
    <name evidence="7" type="ORF">URODEC1_LOCUS73141</name>
</gene>
<evidence type="ECO:0000256" key="4">
    <source>
        <dbReference type="RuleBase" id="RU361153"/>
    </source>
</evidence>
<dbReference type="InterPro" id="IPR035992">
    <property type="entry name" value="Ricin_B-like_lectins"/>
</dbReference>
<evidence type="ECO:0000256" key="2">
    <source>
        <dbReference type="ARBA" id="ARBA00022801"/>
    </source>
</evidence>